<dbReference type="AlphaFoldDB" id="A0A1E2RW56"/>
<comment type="similarity">
    <text evidence="2 8">Belongs to the acetyltransferase family. EctA subfamily.</text>
</comment>
<dbReference type="STRING" id="1177755.A7A08_02716"/>
<name>A0A1E2RW56_9HYPH</name>
<evidence type="ECO:0000256" key="4">
    <source>
        <dbReference type="ARBA" id="ARBA00017935"/>
    </source>
</evidence>
<evidence type="ECO:0000256" key="1">
    <source>
        <dbReference type="ARBA" id="ARBA00004978"/>
    </source>
</evidence>
<evidence type="ECO:0000313" key="11">
    <source>
        <dbReference type="EMBL" id="ODA66318.1"/>
    </source>
</evidence>
<comment type="catalytic activity">
    <reaction evidence="7 8">
        <text>L-2,4-diaminobutanoate + acetyl-CoA = (2S)-4-acetamido-2-aminobutanoate + CoA + H(+)</text>
        <dbReference type="Rhea" id="RHEA:16901"/>
        <dbReference type="ChEBI" id="CHEBI:15378"/>
        <dbReference type="ChEBI" id="CHEBI:57287"/>
        <dbReference type="ChEBI" id="CHEBI:57288"/>
        <dbReference type="ChEBI" id="CHEBI:58761"/>
        <dbReference type="ChEBI" id="CHEBI:58929"/>
        <dbReference type="EC" id="2.3.1.178"/>
    </reaction>
</comment>
<dbReference type="NCBIfam" id="TIGR02406">
    <property type="entry name" value="ectoine_EctA"/>
    <property type="match status" value="1"/>
</dbReference>
<dbReference type="GO" id="GO:0019491">
    <property type="term" value="P:ectoine biosynthetic process"/>
    <property type="evidence" value="ECO:0007669"/>
    <property type="project" value="UniProtKB-UniPathway"/>
</dbReference>
<evidence type="ECO:0000256" key="3">
    <source>
        <dbReference type="ARBA" id="ARBA00012355"/>
    </source>
</evidence>
<feature type="domain" description="N-acetyltransferase" evidence="10">
    <location>
        <begin position="21"/>
        <end position="175"/>
    </location>
</feature>
<dbReference type="InterPro" id="IPR012772">
    <property type="entry name" value="Ectoine_EctA"/>
</dbReference>
<evidence type="ECO:0000256" key="8">
    <source>
        <dbReference type="RuleBase" id="RU365045"/>
    </source>
</evidence>
<evidence type="ECO:0000256" key="7">
    <source>
        <dbReference type="ARBA" id="ARBA00048924"/>
    </source>
</evidence>
<dbReference type="InterPro" id="IPR016181">
    <property type="entry name" value="Acyl_CoA_acyltransferase"/>
</dbReference>
<comment type="caution">
    <text evidence="11">The sequence shown here is derived from an EMBL/GenBank/DDBJ whole genome shotgun (WGS) entry which is preliminary data.</text>
</comment>
<dbReference type="SUPFAM" id="SSF55729">
    <property type="entry name" value="Acyl-CoA N-acyltransferases (Nat)"/>
    <property type="match status" value="1"/>
</dbReference>
<keyword evidence="12" id="KW-1185">Reference proteome</keyword>
<reference evidence="11 12" key="1">
    <citation type="submission" date="2016-07" db="EMBL/GenBank/DDBJ databases">
        <title>Draft genome sequence of Methyloligella halotolerans C2T (VKM B-2706T=CCUG 61687T=DSM 25045T), a halotolerant polyhydroxybutyrate accumulating methylotroph.</title>
        <authorList>
            <person name="Vasilenko O.V."/>
            <person name="Doronina N.V."/>
            <person name="Poroshina M.N."/>
            <person name="Tarlachkov S.V."/>
            <person name="Trotsenko Y.A."/>
        </authorList>
    </citation>
    <scope>NUCLEOTIDE SEQUENCE [LARGE SCALE GENOMIC DNA]</scope>
    <source>
        <strain evidence="11 12">VKM B-2706</strain>
    </source>
</reference>
<evidence type="ECO:0000259" key="10">
    <source>
        <dbReference type="PROSITE" id="PS51186"/>
    </source>
</evidence>
<dbReference type="PATRIC" id="fig|1177755.3.peg.2739"/>
<keyword evidence="6 8" id="KW-0012">Acyltransferase</keyword>
<comment type="pathway">
    <text evidence="1 8">Amine and polyamine biosynthesis; ectoine biosynthesis; L-ectoine from L-aspartate 4-semialdehyde: step 2/3.</text>
</comment>
<accession>A0A1E2RW56</accession>
<evidence type="ECO:0000256" key="5">
    <source>
        <dbReference type="ARBA" id="ARBA00022679"/>
    </source>
</evidence>
<dbReference type="PANTHER" id="PTHR43072:SF23">
    <property type="entry name" value="UPF0039 PROTEIN C11D3.02C"/>
    <property type="match status" value="1"/>
</dbReference>
<dbReference type="EMBL" id="MASI01000008">
    <property type="protein sequence ID" value="ODA66318.1"/>
    <property type="molecule type" value="Genomic_DNA"/>
</dbReference>
<dbReference type="RefSeq" id="WP_083226769.1">
    <property type="nucleotide sequence ID" value="NZ_MASI01000008.1"/>
</dbReference>
<evidence type="ECO:0000256" key="9">
    <source>
        <dbReference type="SAM" id="MobiDB-lite"/>
    </source>
</evidence>
<organism evidence="11 12">
    <name type="scientific">Methyloligella halotolerans</name>
    <dbReference type="NCBI Taxonomy" id="1177755"/>
    <lineage>
        <taxon>Bacteria</taxon>
        <taxon>Pseudomonadati</taxon>
        <taxon>Pseudomonadota</taxon>
        <taxon>Alphaproteobacteria</taxon>
        <taxon>Hyphomicrobiales</taxon>
        <taxon>Hyphomicrobiaceae</taxon>
        <taxon>Methyloligella</taxon>
    </lineage>
</organism>
<dbReference type="Proteomes" id="UP000095087">
    <property type="component" value="Unassembled WGS sequence"/>
</dbReference>
<dbReference type="UniPathway" id="UPA00067">
    <property type="reaction ID" value="UER00122"/>
</dbReference>
<gene>
    <name evidence="8" type="primary">ectA</name>
    <name evidence="11" type="ORF">A7A08_02716</name>
</gene>
<evidence type="ECO:0000256" key="6">
    <source>
        <dbReference type="ARBA" id="ARBA00023315"/>
    </source>
</evidence>
<feature type="region of interest" description="Disordered" evidence="9">
    <location>
        <begin position="1"/>
        <end position="34"/>
    </location>
</feature>
<dbReference type="GO" id="GO:0033816">
    <property type="term" value="F:diaminobutyrate acetyltransferase activity"/>
    <property type="evidence" value="ECO:0007669"/>
    <property type="project" value="UniProtKB-EC"/>
</dbReference>
<keyword evidence="5 8" id="KW-0808">Transferase</keyword>
<sequence length="179" mass="19571">MDAGRADDGRTERDASSKGEIQFRTPRPEDGPDVTDLIANCPPLDTNSAYCNLLQCSHFADTCVVAERDGELVGWISGYRPPSNPDQIFVWQVAVSKTARGEGLGGRMLSELVSRPAVRGCTALITTVTEDNDASWGMFGGFAKRHGMTLTKDPLFEREKHFAGKHDTEWQATIGPLKT</sequence>
<dbReference type="PANTHER" id="PTHR43072">
    <property type="entry name" value="N-ACETYLTRANSFERASE"/>
    <property type="match status" value="1"/>
</dbReference>
<proteinExistence type="inferred from homology"/>
<dbReference type="EC" id="2.3.1.178" evidence="3 8"/>
<dbReference type="CDD" id="cd04301">
    <property type="entry name" value="NAT_SF"/>
    <property type="match status" value="1"/>
</dbReference>
<feature type="compositionally biased region" description="Basic and acidic residues" evidence="9">
    <location>
        <begin position="1"/>
        <end position="17"/>
    </location>
</feature>
<protein>
    <recommendedName>
        <fullName evidence="4 8">L-2,4-diaminobutyric acid acetyltransferase</fullName>
        <shortName evidence="8">DABA acetyltransferase</shortName>
        <ecNumber evidence="3 8">2.3.1.178</ecNumber>
    </recommendedName>
</protein>
<comment type="function">
    <text evidence="8">Catalyzes the acetylation of L-2,4-diaminobutyrate (DABA) to gamma-N-acetyl-alpha,gamma-diaminobutyric acid (ADABA) with acetyl coenzyme A.</text>
</comment>
<dbReference type="Gene3D" id="3.40.630.30">
    <property type="match status" value="1"/>
</dbReference>
<evidence type="ECO:0000256" key="2">
    <source>
        <dbReference type="ARBA" id="ARBA00010712"/>
    </source>
</evidence>
<dbReference type="PROSITE" id="PS51186">
    <property type="entry name" value="GNAT"/>
    <property type="match status" value="1"/>
</dbReference>
<evidence type="ECO:0000313" key="12">
    <source>
        <dbReference type="Proteomes" id="UP000095087"/>
    </source>
</evidence>
<dbReference type="Pfam" id="PF00583">
    <property type="entry name" value="Acetyltransf_1"/>
    <property type="match status" value="1"/>
</dbReference>
<dbReference type="InterPro" id="IPR000182">
    <property type="entry name" value="GNAT_dom"/>
</dbReference>